<dbReference type="Proteomes" id="UP001283361">
    <property type="component" value="Unassembled WGS sequence"/>
</dbReference>
<organism evidence="1 2">
    <name type="scientific">Elysia crispata</name>
    <name type="common">lettuce slug</name>
    <dbReference type="NCBI Taxonomy" id="231223"/>
    <lineage>
        <taxon>Eukaryota</taxon>
        <taxon>Metazoa</taxon>
        <taxon>Spiralia</taxon>
        <taxon>Lophotrochozoa</taxon>
        <taxon>Mollusca</taxon>
        <taxon>Gastropoda</taxon>
        <taxon>Heterobranchia</taxon>
        <taxon>Euthyneura</taxon>
        <taxon>Panpulmonata</taxon>
        <taxon>Sacoglossa</taxon>
        <taxon>Placobranchoidea</taxon>
        <taxon>Plakobranchidae</taxon>
        <taxon>Elysia</taxon>
    </lineage>
</organism>
<evidence type="ECO:0000313" key="2">
    <source>
        <dbReference type="Proteomes" id="UP001283361"/>
    </source>
</evidence>
<name>A0AAE1DT86_9GAST</name>
<proteinExistence type="predicted"/>
<reference evidence="1" key="1">
    <citation type="journal article" date="2023" name="G3 (Bethesda)">
        <title>A reference genome for the long-term kleptoplast-retaining sea slug Elysia crispata morphotype clarki.</title>
        <authorList>
            <person name="Eastman K.E."/>
            <person name="Pendleton A.L."/>
            <person name="Shaikh M.A."/>
            <person name="Suttiyut T."/>
            <person name="Ogas R."/>
            <person name="Tomko P."/>
            <person name="Gavelis G."/>
            <person name="Widhalm J.R."/>
            <person name="Wisecaver J.H."/>
        </authorList>
    </citation>
    <scope>NUCLEOTIDE SEQUENCE</scope>
    <source>
        <strain evidence="1">ECLA1</strain>
    </source>
</reference>
<comment type="caution">
    <text evidence="1">The sequence shown here is derived from an EMBL/GenBank/DDBJ whole genome shotgun (WGS) entry which is preliminary data.</text>
</comment>
<protein>
    <submittedName>
        <fullName evidence="1">Uncharacterized protein</fullName>
    </submittedName>
</protein>
<sequence>MNLFRRSFCTEQPRAVTSLQRRRREEIRLDPLTDELVQAFLLYRATTGEIRPHSEIIPLDPLDRMNLFRRSFCTEQPRAESGLTVRRSFRLIH</sequence>
<accession>A0AAE1DT86</accession>
<evidence type="ECO:0000313" key="1">
    <source>
        <dbReference type="EMBL" id="KAK3782206.1"/>
    </source>
</evidence>
<gene>
    <name evidence="1" type="ORF">RRG08_033134</name>
</gene>
<keyword evidence="2" id="KW-1185">Reference proteome</keyword>
<dbReference type="EMBL" id="JAWDGP010002527">
    <property type="protein sequence ID" value="KAK3782206.1"/>
    <property type="molecule type" value="Genomic_DNA"/>
</dbReference>
<dbReference type="AlphaFoldDB" id="A0AAE1DT86"/>